<protein>
    <submittedName>
        <fullName evidence="3">Uncharacterized protein</fullName>
    </submittedName>
</protein>
<comment type="caution">
    <text evidence="3">The sequence shown here is derived from an EMBL/GenBank/DDBJ whole genome shotgun (WGS) entry which is preliminary data.</text>
</comment>
<evidence type="ECO:0000256" key="2">
    <source>
        <dbReference type="SAM" id="SignalP"/>
    </source>
</evidence>
<evidence type="ECO:0000256" key="1">
    <source>
        <dbReference type="SAM" id="MobiDB-lite"/>
    </source>
</evidence>
<dbReference type="Proteomes" id="UP000187203">
    <property type="component" value="Unassembled WGS sequence"/>
</dbReference>
<evidence type="ECO:0000313" key="3">
    <source>
        <dbReference type="EMBL" id="OMP13034.1"/>
    </source>
</evidence>
<organism evidence="3 4">
    <name type="scientific">Corchorus olitorius</name>
    <dbReference type="NCBI Taxonomy" id="93759"/>
    <lineage>
        <taxon>Eukaryota</taxon>
        <taxon>Viridiplantae</taxon>
        <taxon>Streptophyta</taxon>
        <taxon>Embryophyta</taxon>
        <taxon>Tracheophyta</taxon>
        <taxon>Spermatophyta</taxon>
        <taxon>Magnoliopsida</taxon>
        <taxon>eudicotyledons</taxon>
        <taxon>Gunneridae</taxon>
        <taxon>Pentapetalae</taxon>
        <taxon>rosids</taxon>
        <taxon>malvids</taxon>
        <taxon>Malvales</taxon>
        <taxon>Malvaceae</taxon>
        <taxon>Grewioideae</taxon>
        <taxon>Apeibeae</taxon>
        <taxon>Corchorus</taxon>
    </lineage>
</organism>
<name>A0A1R3L127_9ROSI</name>
<feature type="region of interest" description="Disordered" evidence="1">
    <location>
        <begin position="145"/>
        <end position="175"/>
    </location>
</feature>
<dbReference type="PROSITE" id="PS51257">
    <property type="entry name" value="PROKAR_LIPOPROTEIN"/>
    <property type="match status" value="1"/>
</dbReference>
<reference evidence="4" key="1">
    <citation type="submission" date="2013-09" db="EMBL/GenBank/DDBJ databases">
        <title>Corchorus olitorius genome sequencing.</title>
        <authorList>
            <person name="Alam M."/>
            <person name="Haque M.S."/>
            <person name="Islam M.S."/>
            <person name="Emdad E.M."/>
            <person name="Islam M.M."/>
            <person name="Ahmed B."/>
            <person name="Halim A."/>
            <person name="Hossen Q.M.M."/>
            <person name="Hossain M.Z."/>
            <person name="Ahmed R."/>
            <person name="Khan M.M."/>
            <person name="Islam R."/>
            <person name="Rashid M.M."/>
            <person name="Khan S.A."/>
            <person name="Rahman M.S."/>
            <person name="Alam M."/>
            <person name="Yahiya A.S."/>
            <person name="Khan M.S."/>
            <person name="Azam M.S."/>
            <person name="Haque T."/>
            <person name="Lashkar M.Z.H."/>
            <person name="Akhand A.I."/>
            <person name="Morshed G."/>
            <person name="Roy S."/>
            <person name="Uddin K.S."/>
            <person name="Rabeya T."/>
            <person name="Hossain A.S."/>
            <person name="Chowdhury A."/>
            <person name="Snigdha A.R."/>
            <person name="Mortoza M.S."/>
            <person name="Matin S.A."/>
            <person name="Hoque S.M.E."/>
            <person name="Islam M.K."/>
            <person name="Roy D.K."/>
            <person name="Haider R."/>
            <person name="Moosa M.M."/>
            <person name="Elias S.M."/>
            <person name="Hasan A.M."/>
            <person name="Jahan S."/>
            <person name="Shafiuddin M."/>
            <person name="Mahmood N."/>
            <person name="Shommy N.S."/>
        </authorList>
    </citation>
    <scope>NUCLEOTIDE SEQUENCE [LARGE SCALE GENOMIC DNA]</scope>
    <source>
        <strain evidence="4">cv. O-4</strain>
    </source>
</reference>
<feature type="chain" id="PRO_5012661356" evidence="2">
    <location>
        <begin position="21"/>
        <end position="345"/>
    </location>
</feature>
<accession>A0A1R3L127</accession>
<gene>
    <name evidence="3" type="ORF">COLO4_02394</name>
</gene>
<proteinExistence type="predicted"/>
<dbReference type="EMBL" id="AWUE01005327">
    <property type="protein sequence ID" value="OMP13034.1"/>
    <property type="molecule type" value="Genomic_DNA"/>
</dbReference>
<sequence>MATRITPAFWMLASASACAGRPGSNAATALAAMTAWKKKRREMGREAWRAVMRVIQKLLRIQTWRRGETKPVRTACARAQGGVQAAARSDRCRCGARPTTGARAWPLRWRRHRPRQWPARWRCARARGDRLHRCGQRAGAGCGRWRVPTGPPSPSTPGCQTAARAAGGSADPPLPRSANHCAPARGPIAAATIADGAGRRHACARRPAPSSRAPARGATQSTDAATACPAPAWQTADACARHSPLPRQTSGRAPPRHDWGGCPPGPAFRAPSAPRATTRGSRPAFPPAHAAAAGGCHWGTRHSECVAGVLARRRMECCAWAGIGERHGRGLTGRPRLMRVLCHAA</sequence>
<feature type="compositionally biased region" description="Low complexity" evidence="1">
    <location>
        <begin position="205"/>
        <end position="218"/>
    </location>
</feature>
<evidence type="ECO:0000313" key="4">
    <source>
        <dbReference type="Proteomes" id="UP000187203"/>
    </source>
</evidence>
<keyword evidence="4" id="KW-1185">Reference proteome</keyword>
<feature type="region of interest" description="Disordered" evidence="1">
    <location>
        <begin position="196"/>
        <end position="222"/>
    </location>
</feature>
<feature type="signal peptide" evidence="2">
    <location>
        <begin position="1"/>
        <end position="20"/>
    </location>
</feature>
<dbReference type="AlphaFoldDB" id="A0A1R3L127"/>
<keyword evidence="2" id="KW-0732">Signal</keyword>